<proteinExistence type="predicted"/>
<keyword evidence="3" id="KW-1185">Reference proteome</keyword>
<feature type="transmembrane region" description="Helical" evidence="1">
    <location>
        <begin position="6"/>
        <end position="29"/>
    </location>
</feature>
<evidence type="ECO:0000313" key="2">
    <source>
        <dbReference type="EMBL" id="CZS91445.1"/>
    </source>
</evidence>
<protein>
    <submittedName>
        <fullName evidence="2">Uncharacterized protein</fullName>
    </submittedName>
</protein>
<comment type="caution">
    <text evidence="2">The sequence shown here is derived from an EMBL/GenBank/DDBJ whole genome shotgun (WGS) entry which is preliminary data.</text>
</comment>
<name>A0A1E1JZY1_9HELO</name>
<keyword evidence="1" id="KW-0812">Transmembrane</keyword>
<dbReference type="AlphaFoldDB" id="A0A1E1JZY1"/>
<accession>A0A1E1JZY1</accession>
<dbReference type="EMBL" id="FJUW01000004">
    <property type="protein sequence ID" value="CZS91445.1"/>
    <property type="molecule type" value="Genomic_DNA"/>
</dbReference>
<gene>
    <name evidence="2" type="ORF">RCO7_07086</name>
</gene>
<reference evidence="3" key="1">
    <citation type="submission" date="2016-03" db="EMBL/GenBank/DDBJ databases">
        <authorList>
            <person name="Ploux O."/>
        </authorList>
    </citation>
    <scope>NUCLEOTIDE SEQUENCE [LARGE SCALE GENOMIC DNA]</scope>
    <source>
        <strain evidence="3">UK7</strain>
    </source>
</reference>
<keyword evidence="1" id="KW-1133">Transmembrane helix</keyword>
<keyword evidence="1" id="KW-0472">Membrane</keyword>
<dbReference type="InParanoid" id="A0A1E1JZY1"/>
<evidence type="ECO:0000313" key="3">
    <source>
        <dbReference type="Proteomes" id="UP000178129"/>
    </source>
</evidence>
<sequence>MATDYVALPFTIIGALCGLVFIVVAIGFFPNSALAQQVHPDNKGLLASNKALKDSNDAILASNEANQALNEAILDELRTHSRQSELQLDLANLQVDAIHEVLQTLDDMRH</sequence>
<dbReference type="Proteomes" id="UP000178129">
    <property type="component" value="Unassembled WGS sequence"/>
</dbReference>
<organism evidence="2 3">
    <name type="scientific">Rhynchosporium graminicola</name>
    <dbReference type="NCBI Taxonomy" id="2792576"/>
    <lineage>
        <taxon>Eukaryota</taxon>
        <taxon>Fungi</taxon>
        <taxon>Dikarya</taxon>
        <taxon>Ascomycota</taxon>
        <taxon>Pezizomycotina</taxon>
        <taxon>Leotiomycetes</taxon>
        <taxon>Helotiales</taxon>
        <taxon>Ploettnerulaceae</taxon>
        <taxon>Rhynchosporium</taxon>
    </lineage>
</organism>
<evidence type="ECO:0000256" key="1">
    <source>
        <dbReference type="SAM" id="Phobius"/>
    </source>
</evidence>